<dbReference type="FunCoup" id="H3ATA1">
    <property type="interactions" value="3353"/>
</dbReference>
<name>H3ATA1_LATCH</name>
<dbReference type="GeneTree" id="ENSGT00530000063672"/>
<evidence type="ECO:0000313" key="9">
    <source>
        <dbReference type="Proteomes" id="UP000008672"/>
    </source>
</evidence>
<dbReference type="InterPro" id="IPR025223">
    <property type="entry name" value="S1-like_RNA-bd_dom"/>
</dbReference>
<dbReference type="GO" id="GO:0005737">
    <property type="term" value="C:cytoplasm"/>
    <property type="evidence" value="ECO:0007669"/>
    <property type="project" value="UniProtKB-SubCell"/>
</dbReference>
<proteinExistence type="predicted"/>
<feature type="compositionally biased region" description="Basic and acidic residues" evidence="6">
    <location>
        <begin position="195"/>
        <end position="207"/>
    </location>
</feature>
<gene>
    <name evidence="8" type="primary">CCAR2</name>
</gene>
<dbReference type="GeneID" id="102363472"/>
<dbReference type="InterPro" id="IPR045353">
    <property type="entry name" value="LAIKA"/>
</dbReference>
<feature type="compositionally biased region" description="Basic and acidic residues" evidence="6">
    <location>
        <begin position="569"/>
        <end position="593"/>
    </location>
</feature>
<feature type="region of interest" description="Disordered" evidence="6">
    <location>
        <begin position="1"/>
        <end position="27"/>
    </location>
</feature>
<dbReference type="OrthoDB" id="21006at2759"/>
<organism evidence="8 9">
    <name type="scientific">Latimeria chalumnae</name>
    <name type="common">Coelacanth</name>
    <dbReference type="NCBI Taxonomy" id="7897"/>
    <lineage>
        <taxon>Eukaryota</taxon>
        <taxon>Metazoa</taxon>
        <taxon>Chordata</taxon>
        <taxon>Craniata</taxon>
        <taxon>Vertebrata</taxon>
        <taxon>Euteleostomi</taxon>
        <taxon>Coelacanthiformes</taxon>
        <taxon>Coelacanthidae</taxon>
        <taxon>Latimeria</taxon>
    </lineage>
</organism>
<dbReference type="Pfam" id="PF14444">
    <property type="entry name" value="S1-like"/>
    <property type="match status" value="1"/>
</dbReference>
<dbReference type="OMA" id="YSETEWA"/>
<comment type="subcellular location">
    <subcellularLocation>
        <location evidence="1">Cytoplasm</location>
    </subcellularLocation>
</comment>
<feature type="compositionally biased region" description="Basic and acidic residues" evidence="6">
    <location>
        <begin position="215"/>
        <end position="227"/>
    </location>
</feature>
<evidence type="ECO:0000256" key="4">
    <source>
        <dbReference type="ARBA" id="ARBA00023054"/>
    </source>
</evidence>
<evidence type="ECO:0000256" key="1">
    <source>
        <dbReference type="ARBA" id="ARBA00004496"/>
    </source>
</evidence>
<dbReference type="InterPro" id="IPR025954">
    <property type="entry name" value="DBC1/CARP1_inactive_NUDIX"/>
</dbReference>
<dbReference type="SMART" id="SM01122">
    <property type="entry name" value="DBC1"/>
    <property type="match status" value="1"/>
</dbReference>
<dbReference type="STRING" id="7897.ENSLACP00000012872"/>
<evidence type="ECO:0000256" key="6">
    <source>
        <dbReference type="SAM" id="MobiDB-lite"/>
    </source>
</evidence>
<feature type="domain" description="DBC1/CARP1 catalytically inactive NUDIX hydrolase" evidence="7">
    <location>
        <begin position="354"/>
        <end position="477"/>
    </location>
</feature>
<protein>
    <submittedName>
        <fullName evidence="8">Cell cycle and apoptosis regulator 2</fullName>
    </submittedName>
</protein>
<dbReference type="EMBL" id="AFYH01040798">
    <property type="status" value="NOT_ANNOTATED_CDS"/>
    <property type="molecule type" value="Genomic_DNA"/>
</dbReference>
<dbReference type="SUPFAM" id="SSF57997">
    <property type="entry name" value="Tropomyosin"/>
    <property type="match status" value="1"/>
</dbReference>
<dbReference type="InterPro" id="IPR025224">
    <property type="entry name" value="CCAR1/CCAR2"/>
</dbReference>
<evidence type="ECO:0000313" key="8">
    <source>
        <dbReference type="Ensembl" id="ENSLACP00000012872.2"/>
    </source>
</evidence>
<dbReference type="InParanoid" id="H3ATA1"/>
<reference evidence="8" key="2">
    <citation type="submission" date="2025-08" db="UniProtKB">
        <authorList>
            <consortium name="Ensembl"/>
        </authorList>
    </citation>
    <scope>IDENTIFICATION</scope>
</reference>
<evidence type="ECO:0000256" key="5">
    <source>
        <dbReference type="SAM" id="Coils"/>
    </source>
</evidence>
<feature type="compositionally biased region" description="Basic and acidic residues" evidence="6">
    <location>
        <begin position="602"/>
        <end position="628"/>
    </location>
</feature>
<feature type="region of interest" description="Disordered" evidence="6">
    <location>
        <begin position="569"/>
        <end position="660"/>
    </location>
</feature>
<feature type="compositionally biased region" description="Basic and acidic residues" evidence="6">
    <location>
        <begin position="645"/>
        <end position="654"/>
    </location>
</feature>
<dbReference type="Pfam" id="PF19256">
    <property type="entry name" value="LAIKA"/>
    <property type="match status" value="1"/>
</dbReference>
<dbReference type="EMBL" id="AFYH01040796">
    <property type="status" value="NOT_ANNOTATED_CDS"/>
    <property type="molecule type" value="Genomic_DNA"/>
</dbReference>
<dbReference type="PANTHER" id="PTHR14304:SF12">
    <property type="entry name" value="CELL CYCLE AND APOPTOSIS REGULATOR PROTEIN 2"/>
    <property type="match status" value="1"/>
</dbReference>
<keyword evidence="4 5" id="KW-0175">Coiled coil</keyword>
<sequence length="942" mass="105739">MSQYGRQKNLQRSNKNHGSAAKSGVLQPTPLLGPGPGLLLPPTPLELSQGVSLLKGQQLDQGVRQRVITGVVTKLHDYFGVVDEDVIFQISAVNGRIPQVGEKVLVTAIYDPKVSMNWNAVKVQALSNQSFLKNPLPYQPTVSLGQKHGILGTKPQPLFQTSRVPSLFATSQQSALLQSPAGLSSRYQYNQRGNYDQRIDGRGDQRHAGKLGAKRGSEKPGYRIGSKERATKKARFENLPYALNFSRFALNSSYCDTMEVLRRYSNIPVPLDFFDARLCWVDSFPLSRPLSLEYPCHFHIVEREAETAEENIAELNPPDADHSYSAKVMLLSSPGIEGMCQRCSLSEDRRRERTQHPLEQIKFLMGMKGDAAVLIGGPWSPSLDGPNPERDPSVLVRTAIRCTKSMTGIDLSACTQWFRFAEVRYVHSGESAQVETVVIFLPDVWQCVPSLLEWEAMSVQHNEAPSDSVMSADKGSEETDKVEQDLQVPCSLPEQPAIIVHPNRKFMSGEFSCAVLTLNTLFNYRTQMWREAMLHSFEALLVSELFHEMLQRDFGFRIFKALLVLPEKDMPSAKPKPEKNESKQEDEKGETKESPGAAEEPSDIKEGTDDTDVIMKEDGKGSEQKENANHGLNDTVRTENEDDVEMKPEEEVSKETSLLSSEDILLLQEDEVDDFGVSLEDEERKSNASNLSELESGSLQEIDKELKTIVLLPRDVLLSFVYFDHNLCGYIRHKQLEELLYTLGLHLSKAQVRPLVKKVITNHACYYRKLNYSETEWAIDSLSSKIHIHEDLLQGNQKLLPTSSHSSTSEKQKTDIKNSDFVLLNGGLVHVGTLLEKLERSESSRIQMEKKIDSLKTQLGEATAQVAEVDAVNKSLTTELQELQKRLAETEEKLKAAEKLKTDCQRRLKENSKGLMSLTEQIQKLVNRTNSLIEEKMDAPSN</sequence>
<dbReference type="EMBL" id="AFYH01040797">
    <property type="status" value="NOT_ANNOTATED_CDS"/>
    <property type="molecule type" value="Genomic_DNA"/>
</dbReference>
<feature type="compositionally biased region" description="Polar residues" evidence="6">
    <location>
        <begin position="1"/>
        <end position="17"/>
    </location>
</feature>
<keyword evidence="3" id="KW-0597">Phosphoprotein</keyword>
<keyword evidence="9" id="KW-1185">Reference proteome</keyword>
<dbReference type="Pfam" id="PF14443">
    <property type="entry name" value="DBC1"/>
    <property type="match status" value="1"/>
</dbReference>
<dbReference type="eggNOG" id="KOG4246">
    <property type="taxonomic scope" value="Eukaryota"/>
</dbReference>
<dbReference type="AlphaFoldDB" id="H3ATA1"/>
<evidence type="ECO:0000256" key="3">
    <source>
        <dbReference type="ARBA" id="ARBA00022553"/>
    </source>
</evidence>
<dbReference type="Bgee" id="ENSLACG00000011333">
    <property type="expression patterns" value="Expressed in post-anal tail muscle and 6 other cell types or tissues"/>
</dbReference>
<dbReference type="PANTHER" id="PTHR14304">
    <property type="entry name" value="CELL DIVISION CYCLE AND APOPTOSIS REGULATOR PROTEIN"/>
    <property type="match status" value="1"/>
</dbReference>
<dbReference type="GO" id="GO:0005634">
    <property type="term" value="C:nucleus"/>
    <property type="evidence" value="ECO:0007669"/>
    <property type="project" value="TreeGrafter"/>
</dbReference>
<dbReference type="HOGENOM" id="CLU_008030_0_0_1"/>
<dbReference type="EMBL" id="AFYH01040799">
    <property type="status" value="NOT_ANNOTATED_CDS"/>
    <property type="molecule type" value="Genomic_DNA"/>
</dbReference>
<dbReference type="EMBL" id="AFYH01040800">
    <property type="status" value="NOT_ANNOTATED_CDS"/>
    <property type="molecule type" value="Genomic_DNA"/>
</dbReference>
<dbReference type="Ensembl" id="ENSLACT00000012966.2">
    <property type="protein sequence ID" value="ENSLACP00000012872.2"/>
    <property type="gene ID" value="ENSLACG00000011333.2"/>
</dbReference>
<keyword evidence="2" id="KW-0963">Cytoplasm</keyword>
<dbReference type="EMBL" id="AFYH01040795">
    <property type="status" value="NOT_ANNOTATED_CDS"/>
    <property type="molecule type" value="Genomic_DNA"/>
</dbReference>
<reference evidence="9" key="1">
    <citation type="submission" date="2011-08" db="EMBL/GenBank/DDBJ databases">
        <title>The draft genome of Latimeria chalumnae.</title>
        <authorList>
            <person name="Di Palma F."/>
            <person name="Alfoldi J."/>
            <person name="Johnson J."/>
            <person name="Berlin A."/>
            <person name="Gnerre S."/>
            <person name="Jaffe D."/>
            <person name="MacCallum I."/>
            <person name="Young S."/>
            <person name="Walker B.J."/>
            <person name="Lander E."/>
            <person name="Lindblad-Toh K."/>
        </authorList>
    </citation>
    <scope>NUCLEOTIDE SEQUENCE [LARGE SCALE GENOMIC DNA]</scope>
    <source>
        <strain evidence="9">Wild caught</strain>
    </source>
</reference>
<dbReference type="GO" id="GO:0006355">
    <property type="term" value="P:regulation of DNA-templated transcription"/>
    <property type="evidence" value="ECO:0007669"/>
    <property type="project" value="InterPro"/>
</dbReference>
<dbReference type="Proteomes" id="UP000008672">
    <property type="component" value="Unassembled WGS sequence"/>
</dbReference>
<reference evidence="8" key="3">
    <citation type="submission" date="2025-09" db="UniProtKB">
        <authorList>
            <consortium name="Ensembl"/>
        </authorList>
    </citation>
    <scope>IDENTIFICATION</scope>
</reference>
<evidence type="ECO:0000259" key="7">
    <source>
        <dbReference type="SMART" id="SM01122"/>
    </source>
</evidence>
<feature type="region of interest" description="Disordered" evidence="6">
    <location>
        <begin position="195"/>
        <end position="227"/>
    </location>
</feature>
<accession>H3ATA1</accession>
<evidence type="ECO:0000256" key="2">
    <source>
        <dbReference type="ARBA" id="ARBA00022490"/>
    </source>
</evidence>
<feature type="coiled-coil region" evidence="5">
    <location>
        <begin position="838"/>
        <end position="935"/>
    </location>
</feature>